<accession>Q1DGJ3</accession>
<protein>
    <submittedName>
        <fullName evidence="2">AAEL015610-PA</fullName>
    </submittedName>
</protein>
<dbReference type="Proteomes" id="UP000682892">
    <property type="component" value="Unassembled WGS sequence"/>
</dbReference>
<dbReference type="STRING" id="7159.Q1DGJ3"/>
<organism evidence="2 3">
    <name type="scientific">Aedes aegypti</name>
    <name type="common">Yellowfever mosquito</name>
    <name type="synonym">Culex aegypti</name>
    <dbReference type="NCBI Taxonomy" id="7159"/>
    <lineage>
        <taxon>Eukaryota</taxon>
        <taxon>Metazoa</taxon>
        <taxon>Ecdysozoa</taxon>
        <taxon>Arthropoda</taxon>
        <taxon>Hexapoda</taxon>
        <taxon>Insecta</taxon>
        <taxon>Pterygota</taxon>
        <taxon>Neoptera</taxon>
        <taxon>Endopterygota</taxon>
        <taxon>Diptera</taxon>
        <taxon>Nematocera</taxon>
        <taxon>Culicoidea</taxon>
        <taxon>Culicidae</taxon>
        <taxon>Culicinae</taxon>
        <taxon>Aedini</taxon>
        <taxon>Aedes</taxon>
        <taxon>Stegomyia</taxon>
    </lineage>
</organism>
<dbReference type="VEuPathDB" id="VectorBase:AAEL005174"/>
<reference evidence="2" key="3">
    <citation type="submission" date="2012-09" db="EMBL/GenBank/DDBJ databases">
        <authorList>
            <consortium name="VectorBase"/>
        </authorList>
    </citation>
    <scope>NUCLEOTIDE SEQUENCE</scope>
    <source>
        <strain evidence="2">Liverpool</strain>
    </source>
</reference>
<dbReference type="EMBL" id="CH901547">
    <property type="protein sequence ID" value="EAT32272.1"/>
    <property type="molecule type" value="Genomic_DNA"/>
</dbReference>
<evidence type="ECO:0000313" key="3">
    <source>
        <dbReference type="Proteomes" id="UP000682892"/>
    </source>
</evidence>
<reference evidence="2" key="1">
    <citation type="submission" date="2005-10" db="EMBL/GenBank/DDBJ databases">
        <authorList>
            <person name="Loftus B.J."/>
            <person name="Nene V.M."/>
            <person name="Hannick L.I."/>
            <person name="Bidwell S."/>
            <person name="Haas B."/>
            <person name="Amedeo P."/>
            <person name="Orvis J."/>
            <person name="Wortman J.R."/>
            <person name="White O.R."/>
            <person name="Salzberg S."/>
            <person name="Shumway M."/>
            <person name="Koo H."/>
            <person name="Zhao Y."/>
            <person name="Holmes M."/>
            <person name="Miller J."/>
            <person name="Schatz M."/>
            <person name="Pop M."/>
            <person name="Pai G."/>
            <person name="Utterback T."/>
            <person name="Rogers Y.-H."/>
            <person name="Kravitz S."/>
            <person name="Fraser C.M."/>
        </authorList>
    </citation>
    <scope>NUCLEOTIDE SEQUENCE</scope>
    <source>
        <strain evidence="2">Liverpool</strain>
    </source>
</reference>
<dbReference type="AlphaFoldDB" id="Q1DGJ3"/>
<sequence>MLHEEQPQETRSGMPHVENKNRRMYCSTSSITAAEEIREGRRANVEAYNPPTFVPMAPGHSITARSLSKQIRDELKINATDDHKVQGGHTSPERPSSPVFAPGHLRSSIQFFESLREK</sequence>
<reference evidence="2" key="2">
    <citation type="journal article" date="2007" name="Science">
        <title>Genome sequence of Aedes aegypti, a major arbovirus vector.</title>
        <authorList>
            <person name="Nene V."/>
            <person name="Wortman J.R."/>
            <person name="Lawson D."/>
            <person name="Haas B."/>
            <person name="Kodira C."/>
            <person name="Tu Z.J."/>
            <person name="Loftus B."/>
            <person name="Xi Z."/>
            <person name="Megy K."/>
            <person name="Grabherr M."/>
            <person name="Ren Q."/>
            <person name="Zdobnov E.M."/>
            <person name="Lobo N.F."/>
            <person name="Campbell K.S."/>
            <person name="Brown S.E."/>
            <person name="Bonaldo M.F."/>
            <person name="Zhu J."/>
            <person name="Sinkins S.P."/>
            <person name="Hogenkamp D.G."/>
            <person name="Amedeo P."/>
            <person name="Arensburger P."/>
            <person name="Atkinson P.W."/>
            <person name="Bidwell S."/>
            <person name="Biedler J."/>
            <person name="Birney E."/>
            <person name="Bruggner R.V."/>
            <person name="Costas J."/>
            <person name="Coy M.R."/>
            <person name="Crabtree J."/>
            <person name="Crawford M."/>
            <person name="Debruyn B."/>
            <person name="Decaprio D."/>
            <person name="Eiglmeier K."/>
            <person name="Eisenstadt E."/>
            <person name="El-Dorry H."/>
            <person name="Gelbart W.M."/>
            <person name="Gomes S.L."/>
            <person name="Hammond M."/>
            <person name="Hannick L.I."/>
            <person name="Hogan J.R."/>
            <person name="Holmes M.H."/>
            <person name="Jaffe D."/>
            <person name="Johnston J.S."/>
            <person name="Kennedy R.C."/>
            <person name="Koo H."/>
            <person name="Kravitz S."/>
            <person name="Kriventseva E.V."/>
            <person name="Kulp D."/>
            <person name="Labutti K."/>
            <person name="Lee E."/>
            <person name="Li S."/>
            <person name="Lovin D.D."/>
            <person name="Mao C."/>
            <person name="Mauceli E."/>
            <person name="Menck C.F."/>
            <person name="Miller J.R."/>
            <person name="Montgomery P."/>
            <person name="Mori A."/>
            <person name="Nascimento A.L."/>
            <person name="Naveira H.F."/>
            <person name="Nusbaum C."/>
            <person name="O'leary S."/>
            <person name="Orvis J."/>
            <person name="Pertea M."/>
            <person name="Quesneville H."/>
            <person name="Reidenbach K.R."/>
            <person name="Rogers Y.H."/>
            <person name="Roth C.W."/>
            <person name="Schneider J.R."/>
            <person name="Schatz M."/>
            <person name="Shumway M."/>
            <person name="Stanke M."/>
            <person name="Stinson E.O."/>
            <person name="Tubio J.M."/>
            <person name="Vanzee J.P."/>
            <person name="Verjovski-Almeida S."/>
            <person name="Werner D."/>
            <person name="White O."/>
            <person name="Wyder S."/>
            <person name="Zeng Q."/>
            <person name="Zhao Q."/>
            <person name="Zhao Y."/>
            <person name="Hill C.A."/>
            <person name="Raikhel A.S."/>
            <person name="Soares M.B."/>
            <person name="Knudson D.L."/>
            <person name="Lee N.H."/>
            <person name="Galagan J."/>
            <person name="Salzberg S.L."/>
            <person name="Paulsen I.T."/>
            <person name="Dimopoulos G."/>
            <person name="Collins F.H."/>
            <person name="Birren B."/>
            <person name="Fraser-Liggett C.M."/>
            <person name="Severson D.W."/>
        </authorList>
    </citation>
    <scope>NUCLEOTIDE SEQUENCE [LARGE SCALE GENOMIC DNA]</scope>
    <source>
        <strain evidence="2">Liverpool</strain>
    </source>
</reference>
<gene>
    <name evidence="2" type="ORF">AaeL_AAEL015610</name>
</gene>
<evidence type="ECO:0000256" key="1">
    <source>
        <dbReference type="SAM" id="MobiDB-lite"/>
    </source>
</evidence>
<proteinExistence type="predicted"/>
<feature type="region of interest" description="Disordered" evidence="1">
    <location>
        <begin position="1"/>
        <end position="23"/>
    </location>
</feature>
<dbReference type="eggNOG" id="ENOG502T8VF">
    <property type="taxonomic scope" value="Eukaryota"/>
</dbReference>
<dbReference type="PaxDb" id="7159-AAEL015610-PA"/>
<evidence type="ECO:0000313" key="2">
    <source>
        <dbReference type="EMBL" id="EAT32272.1"/>
    </source>
</evidence>
<feature type="region of interest" description="Disordered" evidence="1">
    <location>
        <begin position="79"/>
        <end position="103"/>
    </location>
</feature>
<name>Q1DGJ3_AEDAE</name>
<dbReference type="HOGENOM" id="CLU_2075076_0_0_1"/>